<dbReference type="InterPro" id="IPR001155">
    <property type="entry name" value="OxRdtase_FMN_N"/>
</dbReference>
<name>A0A2G9UFE6_TELCI</name>
<evidence type="ECO:0000256" key="2">
    <source>
        <dbReference type="ARBA" id="ARBA00023002"/>
    </source>
</evidence>
<evidence type="ECO:0000313" key="4">
    <source>
        <dbReference type="EMBL" id="PIO68957.1"/>
    </source>
</evidence>
<keyword evidence="2" id="KW-0560">Oxidoreductase</keyword>
<dbReference type="Proteomes" id="UP000230423">
    <property type="component" value="Unassembled WGS sequence"/>
</dbReference>
<sequence>MSLKLTAEYSIGFDGVELHGAHGYLLSSFMSPTVNNRTDKYGGSAQNRMRVIREIFEEIRKEISAVTGFLVGIKTNTIEFHEKGLSVEEAKVMCDIIEKIGFDFVELSGGTLERNAFQHSTEASRKREAFFFNFAEKIRPVFRNAVVYLTGGFRTAQGMIRAIQERATDGIGLGRPITAEPDLPAKILSGECFSAADSKLNQDDFYLTVIASHAQMGQMGKKPSSELRSVCDGIADLSHPEEALNFKEASVLYISKLKETAEKNEAIHGVMQYENIVKK</sequence>
<reference evidence="4 5" key="1">
    <citation type="submission" date="2015-09" db="EMBL/GenBank/DDBJ databases">
        <title>Draft genome of the parasitic nematode Teladorsagia circumcincta isolate WARC Sus (inbred).</title>
        <authorList>
            <person name="Mitreva M."/>
        </authorList>
    </citation>
    <scope>NUCLEOTIDE SEQUENCE [LARGE SCALE GENOMIC DNA]</scope>
    <source>
        <strain evidence="4 5">S</strain>
    </source>
</reference>
<dbReference type="Pfam" id="PF00724">
    <property type="entry name" value="Oxidored_FMN"/>
    <property type="match status" value="1"/>
</dbReference>
<dbReference type="PANTHER" id="PTHR43656:SF5">
    <property type="entry name" value="NADH:FLAVIN OXIDOREDUCTASE_NADH OXIDASE N-TERMINAL DOMAIN-CONTAINING PROTEIN"/>
    <property type="match status" value="1"/>
</dbReference>
<evidence type="ECO:0000256" key="1">
    <source>
        <dbReference type="ARBA" id="ARBA00022630"/>
    </source>
</evidence>
<dbReference type="EMBL" id="KZ346835">
    <property type="protein sequence ID" value="PIO68957.1"/>
    <property type="molecule type" value="Genomic_DNA"/>
</dbReference>
<evidence type="ECO:0000259" key="3">
    <source>
        <dbReference type="Pfam" id="PF00724"/>
    </source>
</evidence>
<proteinExistence type="predicted"/>
<dbReference type="InterPro" id="IPR051799">
    <property type="entry name" value="NADH_flavin_oxidoreductase"/>
</dbReference>
<protein>
    <submittedName>
        <fullName evidence="4">Oxidoreductase, FAD/FMN-binding protein</fullName>
    </submittedName>
</protein>
<dbReference type="InterPro" id="IPR013785">
    <property type="entry name" value="Aldolase_TIM"/>
</dbReference>
<keyword evidence="5" id="KW-1185">Reference proteome</keyword>
<evidence type="ECO:0000313" key="5">
    <source>
        <dbReference type="Proteomes" id="UP000230423"/>
    </source>
</evidence>
<dbReference type="PANTHER" id="PTHR43656">
    <property type="entry name" value="BINDING OXIDOREDUCTASE, PUTATIVE (AFU_ORTHOLOGUE AFUA_2G08260)-RELATED"/>
    <property type="match status" value="1"/>
</dbReference>
<organism evidence="4 5">
    <name type="scientific">Teladorsagia circumcincta</name>
    <name type="common">Brown stomach worm</name>
    <name type="synonym">Ostertagia circumcincta</name>
    <dbReference type="NCBI Taxonomy" id="45464"/>
    <lineage>
        <taxon>Eukaryota</taxon>
        <taxon>Metazoa</taxon>
        <taxon>Ecdysozoa</taxon>
        <taxon>Nematoda</taxon>
        <taxon>Chromadorea</taxon>
        <taxon>Rhabditida</taxon>
        <taxon>Rhabditina</taxon>
        <taxon>Rhabditomorpha</taxon>
        <taxon>Strongyloidea</taxon>
        <taxon>Trichostrongylidae</taxon>
        <taxon>Teladorsagia</taxon>
    </lineage>
</organism>
<dbReference type="GO" id="GO:0010181">
    <property type="term" value="F:FMN binding"/>
    <property type="evidence" value="ECO:0007669"/>
    <property type="project" value="InterPro"/>
</dbReference>
<dbReference type="Gene3D" id="3.20.20.70">
    <property type="entry name" value="Aldolase class I"/>
    <property type="match status" value="1"/>
</dbReference>
<dbReference type="SUPFAM" id="SSF51395">
    <property type="entry name" value="FMN-linked oxidoreductases"/>
    <property type="match status" value="1"/>
</dbReference>
<dbReference type="GO" id="GO:0016491">
    <property type="term" value="F:oxidoreductase activity"/>
    <property type="evidence" value="ECO:0007669"/>
    <property type="project" value="UniProtKB-KW"/>
</dbReference>
<keyword evidence="1" id="KW-0285">Flavoprotein</keyword>
<gene>
    <name evidence="4" type="ORF">TELCIR_09236</name>
</gene>
<dbReference type="OrthoDB" id="1663137at2759"/>
<feature type="domain" description="NADH:flavin oxidoreductase/NADH oxidase N-terminal" evidence="3">
    <location>
        <begin position="11"/>
        <end position="189"/>
    </location>
</feature>
<accession>A0A2G9UFE6</accession>
<dbReference type="AlphaFoldDB" id="A0A2G9UFE6"/>